<dbReference type="PANTHER" id="PTHR37836">
    <property type="entry name" value="LMO1036 PROTEIN"/>
    <property type="match status" value="1"/>
</dbReference>
<proteinExistence type="predicted"/>
<dbReference type="RefSeq" id="WP_354365250.1">
    <property type="nucleotide sequence ID" value="NZ_JBEPLO010000012.1"/>
</dbReference>
<dbReference type="Proteomes" id="UP001549122">
    <property type="component" value="Unassembled WGS sequence"/>
</dbReference>
<accession>A0ABV2FI07</accession>
<keyword evidence="3" id="KW-1185">Reference proteome</keyword>
<gene>
    <name evidence="2" type="ORF">ABID29_001317</name>
</gene>
<dbReference type="SUPFAM" id="SSF51445">
    <property type="entry name" value="(Trans)glycosidases"/>
    <property type="match status" value="1"/>
</dbReference>
<evidence type="ECO:0000259" key="1">
    <source>
        <dbReference type="Pfam" id="PF13204"/>
    </source>
</evidence>
<feature type="domain" description="Apiosidase-like catalytic" evidence="1">
    <location>
        <begin position="7"/>
        <end position="341"/>
    </location>
</feature>
<organism evidence="2 3">
    <name type="scientific">Streptococcus rupicaprae</name>
    <dbReference type="NCBI Taxonomy" id="759619"/>
    <lineage>
        <taxon>Bacteria</taxon>
        <taxon>Bacillati</taxon>
        <taxon>Bacillota</taxon>
        <taxon>Bacilli</taxon>
        <taxon>Lactobacillales</taxon>
        <taxon>Streptococcaceae</taxon>
        <taxon>Streptococcus</taxon>
    </lineage>
</organism>
<name>A0ABV2FI07_9STRE</name>
<dbReference type="Gene3D" id="3.20.20.80">
    <property type="entry name" value="Glycosidases"/>
    <property type="match status" value="1"/>
</dbReference>
<dbReference type="InterPro" id="IPR017853">
    <property type="entry name" value="GH"/>
</dbReference>
<dbReference type="EMBL" id="JBEPLO010000012">
    <property type="protein sequence ID" value="MET3558197.1"/>
    <property type="molecule type" value="Genomic_DNA"/>
</dbReference>
<sequence>MVKIGNNNRIFVKNGQPEFYLADTCWSAFTNISEGDWDYYLDFRKSQGFNVLQINMLQQWDASQTDLTIKPFKMTEDGSFDFSSYNPAYFERAYRMIEKAYNKGLTVALVLLWANYVPDTWASQLPIKQLGIFPENLVVSYVDEMMDRYDRFDPIYVISGDTDFPSEQVVKDYYLAALERIKANNPQALTTLHIRGREADLPKVLKESPCLDFYMFQSGHNRDFQDMAYQLAEQFYQMTPEKPLLNAEPCYELMGYSRRVYGRFSREDVRKVAWQSFLSGASAGITYGAHGIWSWHDSRLGFDSTVGEAFESPYDWRDAIHFKGAWDYSFLKTFVERNQLFDLVPNQAVLVDHSSEIRASENDRYLLVYLPSNIRLRLLGDWTGARKITYVDLEDHKEERVSATYSERSNQTTIDMHRFTKDALLIIEK</sequence>
<evidence type="ECO:0000313" key="3">
    <source>
        <dbReference type="Proteomes" id="UP001549122"/>
    </source>
</evidence>
<reference evidence="2 3" key="1">
    <citation type="submission" date="2024-06" db="EMBL/GenBank/DDBJ databases">
        <title>Genomic Encyclopedia of Type Strains, Phase IV (KMG-IV): sequencing the most valuable type-strain genomes for metagenomic binning, comparative biology and taxonomic classification.</title>
        <authorList>
            <person name="Goeker M."/>
        </authorList>
    </citation>
    <scope>NUCLEOTIDE SEQUENCE [LARGE SCALE GENOMIC DNA]</scope>
    <source>
        <strain evidence="2 3">DSM 28303</strain>
    </source>
</reference>
<evidence type="ECO:0000313" key="2">
    <source>
        <dbReference type="EMBL" id="MET3558197.1"/>
    </source>
</evidence>
<dbReference type="InterPro" id="IPR025277">
    <property type="entry name" value="Apiosidase-like_cat_dom"/>
</dbReference>
<comment type="caution">
    <text evidence="2">The sequence shown here is derived from an EMBL/GenBank/DDBJ whole genome shotgun (WGS) entry which is preliminary data.</text>
</comment>
<dbReference type="PANTHER" id="PTHR37836:SF3">
    <property type="entry name" value="ENDOGLUCANASE"/>
    <property type="match status" value="1"/>
</dbReference>
<protein>
    <recommendedName>
        <fullName evidence="1">Apiosidase-like catalytic domain-containing protein</fullName>
    </recommendedName>
</protein>
<dbReference type="Pfam" id="PF13204">
    <property type="entry name" value="Apiosidase"/>
    <property type="match status" value="1"/>
</dbReference>